<dbReference type="PROSITE" id="PS52016">
    <property type="entry name" value="TONB_DEPENDENT_REC_3"/>
    <property type="match status" value="1"/>
</dbReference>
<evidence type="ECO:0000256" key="6">
    <source>
        <dbReference type="ARBA" id="ARBA00023237"/>
    </source>
</evidence>
<keyword evidence="6 7" id="KW-0998">Cell outer membrane</keyword>
<dbReference type="SUPFAM" id="SSF49464">
    <property type="entry name" value="Carboxypeptidase regulatory domain-like"/>
    <property type="match status" value="1"/>
</dbReference>
<dbReference type="Gene3D" id="2.60.40.1120">
    <property type="entry name" value="Carboxypeptidase-like, regulatory domain"/>
    <property type="match status" value="1"/>
</dbReference>
<dbReference type="AlphaFoldDB" id="A0A412TRJ9"/>
<dbReference type="Gene3D" id="2.40.170.20">
    <property type="entry name" value="TonB-dependent receptor, beta-barrel domain"/>
    <property type="match status" value="1"/>
</dbReference>
<evidence type="ECO:0000256" key="4">
    <source>
        <dbReference type="ARBA" id="ARBA00022692"/>
    </source>
</evidence>
<evidence type="ECO:0000256" key="2">
    <source>
        <dbReference type="ARBA" id="ARBA00022448"/>
    </source>
</evidence>
<keyword evidence="2 7" id="KW-0813">Transport</keyword>
<evidence type="ECO:0000313" key="10">
    <source>
        <dbReference type="EMBL" id="RGU56413.1"/>
    </source>
</evidence>
<feature type="domain" description="TonB-dependent receptor plug" evidence="9">
    <location>
        <begin position="214"/>
        <end position="340"/>
    </location>
</feature>
<dbReference type="Gene3D" id="2.170.130.10">
    <property type="entry name" value="TonB-dependent receptor, plug domain"/>
    <property type="match status" value="1"/>
</dbReference>
<accession>A0A412TRJ9</accession>
<keyword evidence="3 7" id="KW-1134">Transmembrane beta strand</keyword>
<evidence type="ECO:0000259" key="9">
    <source>
        <dbReference type="Pfam" id="PF07715"/>
    </source>
</evidence>
<evidence type="ECO:0000256" key="5">
    <source>
        <dbReference type="ARBA" id="ARBA00023136"/>
    </source>
</evidence>
<dbReference type="InterPro" id="IPR039426">
    <property type="entry name" value="TonB-dep_rcpt-like"/>
</dbReference>
<feature type="chain" id="PRO_5019507691" evidence="8">
    <location>
        <begin position="30"/>
        <end position="1169"/>
    </location>
</feature>
<dbReference type="EMBL" id="QRYC01000010">
    <property type="protein sequence ID" value="RGU56413.1"/>
    <property type="molecule type" value="Genomic_DNA"/>
</dbReference>
<dbReference type="Pfam" id="PF13715">
    <property type="entry name" value="CarbopepD_reg_2"/>
    <property type="match status" value="1"/>
</dbReference>
<name>A0A412TRJ9_9BACT</name>
<comment type="similarity">
    <text evidence="7">Belongs to the TonB-dependent receptor family.</text>
</comment>
<dbReference type="InterPro" id="IPR023996">
    <property type="entry name" value="TonB-dep_OMP_SusC/RagA"/>
</dbReference>
<dbReference type="Pfam" id="PF07715">
    <property type="entry name" value="Plug"/>
    <property type="match status" value="1"/>
</dbReference>
<keyword evidence="5 7" id="KW-0472">Membrane</keyword>
<reference evidence="10 11" key="1">
    <citation type="submission" date="2018-08" db="EMBL/GenBank/DDBJ databases">
        <title>A genome reference for cultivated species of the human gut microbiota.</title>
        <authorList>
            <person name="Zou Y."/>
            <person name="Xue W."/>
            <person name="Luo G."/>
        </authorList>
    </citation>
    <scope>NUCLEOTIDE SEQUENCE [LARGE SCALE GENOMIC DNA]</scope>
    <source>
        <strain evidence="10 11">AF16-14</strain>
    </source>
</reference>
<keyword evidence="8" id="KW-0732">Signal</keyword>
<dbReference type="SUPFAM" id="SSF56935">
    <property type="entry name" value="Porins"/>
    <property type="match status" value="1"/>
</dbReference>
<dbReference type="NCBIfam" id="TIGR04056">
    <property type="entry name" value="OMP_RagA_SusC"/>
    <property type="match status" value="1"/>
</dbReference>
<dbReference type="InterPro" id="IPR037066">
    <property type="entry name" value="Plug_dom_sf"/>
</dbReference>
<evidence type="ECO:0000256" key="8">
    <source>
        <dbReference type="SAM" id="SignalP"/>
    </source>
</evidence>
<gene>
    <name evidence="10" type="ORF">DWW57_09145</name>
</gene>
<feature type="signal peptide" evidence="8">
    <location>
        <begin position="1"/>
        <end position="29"/>
    </location>
</feature>
<protein>
    <submittedName>
        <fullName evidence="10">SusC/RagA family TonB-linked outer membrane protein</fullName>
    </submittedName>
</protein>
<dbReference type="RefSeq" id="WP_118160321.1">
    <property type="nucleotide sequence ID" value="NZ_QRYC01000010.1"/>
</dbReference>
<comment type="caution">
    <text evidence="10">The sequence shown here is derived from an EMBL/GenBank/DDBJ whole genome shotgun (WGS) entry which is preliminary data.</text>
</comment>
<keyword evidence="4 7" id="KW-0812">Transmembrane</keyword>
<proteinExistence type="inferred from homology"/>
<evidence type="ECO:0000256" key="7">
    <source>
        <dbReference type="PROSITE-ProRule" id="PRU01360"/>
    </source>
</evidence>
<dbReference type="InterPro" id="IPR008969">
    <property type="entry name" value="CarboxyPept-like_regulatory"/>
</dbReference>
<dbReference type="GO" id="GO:0009279">
    <property type="term" value="C:cell outer membrane"/>
    <property type="evidence" value="ECO:0007669"/>
    <property type="project" value="UniProtKB-SubCell"/>
</dbReference>
<dbReference type="NCBIfam" id="TIGR04057">
    <property type="entry name" value="SusC_RagA_signa"/>
    <property type="match status" value="1"/>
</dbReference>
<evidence type="ECO:0000313" key="11">
    <source>
        <dbReference type="Proteomes" id="UP000284243"/>
    </source>
</evidence>
<dbReference type="Proteomes" id="UP000284243">
    <property type="component" value="Unassembled WGS sequence"/>
</dbReference>
<evidence type="ECO:0000256" key="3">
    <source>
        <dbReference type="ARBA" id="ARBA00022452"/>
    </source>
</evidence>
<organism evidence="10 11">
    <name type="scientific">Odoribacter splanchnicus</name>
    <dbReference type="NCBI Taxonomy" id="28118"/>
    <lineage>
        <taxon>Bacteria</taxon>
        <taxon>Pseudomonadati</taxon>
        <taxon>Bacteroidota</taxon>
        <taxon>Bacteroidia</taxon>
        <taxon>Bacteroidales</taxon>
        <taxon>Odoribacteraceae</taxon>
        <taxon>Odoribacter</taxon>
    </lineage>
</organism>
<evidence type="ECO:0000256" key="1">
    <source>
        <dbReference type="ARBA" id="ARBA00004571"/>
    </source>
</evidence>
<dbReference type="InterPro" id="IPR012910">
    <property type="entry name" value="Plug_dom"/>
</dbReference>
<dbReference type="InterPro" id="IPR023997">
    <property type="entry name" value="TonB-dep_OMP_SusC/RagA_CS"/>
</dbReference>
<dbReference type="InterPro" id="IPR036942">
    <property type="entry name" value="Beta-barrel_TonB_sf"/>
</dbReference>
<comment type="subcellular location">
    <subcellularLocation>
        <location evidence="1 7">Cell outer membrane</location>
        <topology evidence="1 7">Multi-pass membrane protein</topology>
    </subcellularLocation>
</comment>
<sequence>MKKTCRIKIFRHMRNLLLVILISASSVWASDSYSQNTQLKLSVTEGTIESIFNQISKQSRLEFFYNTNILNAKEKVSLSIKQGTLDEILKEILGERYSYTIKDRYILITKNKTESAEQNEVVVVKGVVRDMKGNVLPGVSVVLKGTTIGVSTDVNGEFSLKIPAQENINLVFSFIGMKNKEVTWNGQALLKVDMEEDIAEMEEVVVTGYQEIKKTRMTGAVEVVTAKDIANKGFTSIEDVLKGTLAGVTTMSITGRPGAQAQIRIRGINSLTGNTDPIWIIDGMPLQGDLPEVGLGASDLQNTVLTSGIGNLSPDDIESITILKDAAATAIYGSRAANGVIVVKTKRGIVGQSYINVQASYSFDEAPKSKLEMMNTQEKVAFETGLYNDFPHVSIDGRIFSLLRDADMGKIAPADAQAELERLSKINTNWYDEIFKLAHTQNYIVSLSGGSEKTQYYFSMNYMNQGGVMPNNEYSKFGASLKLTHDFNKHLRIYGDIYANIRDDRTTASIVDPLEYATFANPYERPYDENGNYEYDRSYYADLSKVKEGYMYDFNVLKDLNENTSKTHYISNQVNLKLEYRILEELMFSTSGTFSNTSSHSRSALNPGSFSSKYNSWIKSIYPEREITDNLNNGSLDENTSRNMSYTWRNQLEYARNFKEEHFVTAVVGQEMSDSKSRSFGYYSPEYDPMYGLIGFPDLSGILASKLSMTNLMSTSEEQDRSVSFFLTGSYSYKDRYVLSGSYRWDGVDIIGKDNRFTPLWNVSFKYNLHNEEFMKRFAWIDVLSIRGSYGFTGSIDHNAYPFTILKYGSSSYRYNGDKIPSRITPGNPSIKWQRKEDRSIGLDFSLLRNRINGTVNYYNNETRDLLDRKKIAVSSGRKEVKANVASLNNKGWEVSLSTVNINYKTFRWSTSFNIAVNKNRVTDTYYQAVDELSSISRNNSSQAYFVKGQPTEAWYGYKFAGVDPATGHTLAYIDAKDNQGNPMGHLTADGRYVIDMDSEFSTKAVSFLGEAYPPISGGFGTQFNLGRFSLSAQFSFMAGHKIKSFESSHGVQLSAAKYNQLAQELYRWRKVGDITNIPAYTVNSNASSNYFFSSQVESGNYLKCNNISLGYNMDPEICKKLCLTRMRINFNIQNVFTSTKYRGLDPENMGAFGYPSARSYVLSLNIGI</sequence>